<evidence type="ECO:0000256" key="1">
    <source>
        <dbReference type="SAM" id="MobiDB-lite"/>
    </source>
</evidence>
<keyword evidence="2" id="KW-0966">Cell projection</keyword>
<evidence type="ECO:0000313" key="3">
    <source>
        <dbReference type="Proteomes" id="UP000266340"/>
    </source>
</evidence>
<keyword evidence="2" id="KW-0969">Cilium</keyword>
<dbReference type="EMBL" id="QXJM01000039">
    <property type="protein sequence ID" value="RIE02056.1"/>
    <property type="molecule type" value="Genomic_DNA"/>
</dbReference>
<feature type="region of interest" description="Disordered" evidence="1">
    <location>
        <begin position="100"/>
        <end position="122"/>
    </location>
</feature>
<protein>
    <submittedName>
        <fullName evidence="2">Flagellar protein</fullName>
    </submittedName>
</protein>
<keyword evidence="2" id="KW-0282">Flagellum</keyword>
<proteinExistence type="predicted"/>
<dbReference type="AlphaFoldDB" id="A0A398CFT9"/>
<accession>A0A398CFT9</accession>
<dbReference type="Proteomes" id="UP000266340">
    <property type="component" value="Unassembled WGS sequence"/>
</dbReference>
<gene>
    <name evidence="2" type="ORF">D3H35_14930</name>
</gene>
<reference evidence="2 3" key="1">
    <citation type="submission" date="2018-09" db="EMBL/GenBank/DDBJ databases">
        <title>Cohnella cavernae sp. nov., isolated from a karst cave.</title>
        <authorList>
            <person name="Zhu H."/>
        </authorList>
    </citation>
    <scope>NUCLEOTIDE SEQUENCE [LARGE SCALE GENOMIC DNA]</scope>
    <source>
        <strain evidence="2 3">K2E09-144</strain>
    </source>
</reference>
<organism evidence="2 3">
    <name type="scientific">Cohnella faecalis</name>
    <dbReference type="NCBI Taxonomy" id="2315694"/>
    <lineage>
        <taxon>Bacteria</taxon>
        <taxon>Bacillati</taxon>
        <taxon>Bacillota</taxon>
        <taxon>Bacilli</taxon>
        <taxon>Bacillales</taxon>
        <taxon>Paenibacillaceae</taxon>
        <taxon>Cohnella</taxon>
    </lineage>
</organism>
<evidence type="ECO:0000313" key="2">
    <source>
        <dbReference type="EMBL" id="RIE02056.1"/>
    </source>
</evidence>
<sequence length="135" mass="15304">MPRCGKLFARHFRDVCPDCLKRLEKEYEACVDYLRDHKGATINELSEETEVTIKQITRFIREGRISLVGAPNLSYPCEVCGILIRDGTMCDSCRGRLNRDVKNATSNDNPKASSAAQDYRSGGAYRIGDRLRDRD</sequence>
<feature type="compositionally biased region" description="Polar residues" evidence="1">
    <location>
        <begin position="103"/>
        <end position="116"/>
    </location>
</feature>
<comment type="caution">
    <text evidence="2">The sequence shown here is derived from an EMBL/GenBank/DDBJ whole genome shotgun (WGS) entry which is preliminary data.</text>
</comment>
<keyword evidence="3" id="KW-1185">Reference proteome</keyword>
<name>A0A398CFT9_9BACL</name>